<keyword evidence="4 18" id="KW-0963">Cytoplasm</keyword>
<evidence type="ECO:0000256" key="15">
    <source>
        <dbReference type="ARBA" id="ARBA00048247"/>
    </source>
</evidence>
<keyword evidence="7 18" id="KW-0479">Metal-binding</keyword>
<comment type="cofactor">
    <cofactor evidence="18">
        <name>Mg(2+)</name>
        <dbReference type="ChEBI" id="CHEBI:18420"/>
    </cofactor>
    <text evidence="18">Binds 1 Mg(2+) ion per subunit.</text>
</comment>
<dbReference type="KEGG" id="fgu:SD28_07305"/>
<comment type="pathway">
    <text evidence="18">Nucleotide-sugar biosynthesis; UDP-N-acetyl-alpha-D-glucosamine biosynthesis; UDP-N-acetyl-alpha-D-glucosamine from N-acetyl-alpha-D-glucosamine 1-phosphate: step 1/1.</text>
</comment>
<dbReference type="CDD" id="cd03353">
    <property type="entry name" value="LbH_GlmU_C"/>
    <property type="match status" value="1"/>
</dbReference>
<feature type="binding site" evidence="18">
    <location>
        <begin position="383"/>
        <end position="384"/>
    </location>
    <ligand>
        <name>acetyl-CoA</name>
        <dbReference type="ChEBI" id="CHEBI:57288"/>
    </ligand>
</feature>
<protein>
    <recommendedName>
        <fullName evidence="18">Bifunctional protein GlmU</fullName>
    </recommendedName>
    <domain>
        <recommendedName>
            <fullName evidence="18">UDP-N-acetylglucosamine pyrophosphorylase</fullName>
            <ecNumber evidence="18">2.7.7.23</ecNumber>
        </recommendedName>
        <alternativeName>
            <fullName evidence="18">N-acetylglucosamine-1-phosphate uridyltransferase</fullName>
        </alternativeName>
    </domain>
    <domain>
        <recommendedName>
            <fullName evidence="18">Glucosamine-1-phosphate N-acetyltransferase</fullName>
            <ecNumber evidence="18">2.3.1.157</ecNumber>
        </recommendedName>
    </domain>
</protein>
<gene>
    <name evidence="18 21" type="primary">glmU</name>
    <name evidence="21" type="ORF">SD28_07305</name>
</gene>
<dbReference type="InterPro" id="IPR025877">
    <property type="entry name" value="MobA-like_NTP_Trfase"/>
</dbReference>
<dbReference type="OrthoDB" id="9775031at2"/>
<comment type="subunit">
    <text evidence="18">Homotrimer.</text>
</comment>
<feature type="binding site" evidence="18">
    <location>
        <position position="377"/>
    </location>
    <ligand>
        <name>acetyl-CoA</name>
        <dbReference type="ChEBI" id="CHEBI:57288"/>
    </ligand>
</feature>
<feature type="binding site" evidence="18">
    <location>
        <position position="73"/>
    </location>
    <ligand>
        <name>UDP-N-acetyl-alpha-D-glucosamine</name>
        <dbReference type="ChEBI" id="CHEBI:57705"/>
    </ligand>
</feature>
<dbReference type="EMBL" id="CP010427">
    <property type="protein sequence ID" value="AJC49437.1"/>
    <property type="molecule type" value="Genomic_DNA"/>
</dbReference>
<dbReference type="GO" id="GO:0009252">
    <property type="term" value="P:peptidoglycan biosynthetic process"/>
    <property type="evidence" value="ECO:0007669"/>
    <property type="project" value="UniProtKB-UniRule"/>
</dbReference>
<dbReference type="Gene3D" id="2.160.10.10">
    <property type="entry name" value="Hexapeptide repeat proteins"/>
    <property type="match status" value="1"/>
</dbReference>
<dbReference type="InterPro" id="IPR005882">
    <property type="entry name" value="Bifunctional_GlmU"/>
</dbReference>
<feature type="binding site" evidence="18">
    <location>
        <position position="420"/>
    </location>
    <ligand>
        <name>acetyl-CoA</name>
        <dbReference type="ChEBI" id="CHEBI:57288"/>
    </ligand>
</feature>
<feature type="binding site" evidence="18">
    <location>
        <position position="151"/>
    </location>
    <ligand>
        <name>UDP-N-acetyl-alpha-D-glucosamine</name>
        <dbReference type="ChEBI" id="CHEBI:57705"/>
    </ligand>
</feature>
<dbReference type="InterPro" id="IPR050065">
    <property type="entry name" value="GlmU-like"/>
</dbReference>
<evidence type="ECO:0000256" key="10">
    <source>
        <dbReference type="ARBA" id="ARBA00022960"/>
    </source>
</evidence>
<evidence type="ECO:0000256" key="3">
    <source>
        <dbReference type="ARBA" id="ARBA00007947"/>
    </source>
</evidence>
<dbReference type="GO" id="GO:0006048">
    <property type="term" value="P:UDP-N-acetylglucosamine biosynthetic process"/>
    <property type="evidence" value="ECO:0007669"/>
    <property type="project" value="UniProtKB-UniPathway"/>
</dbReference>
<dbReference type="RefSeq" id="WP_039125507.1">
    <property type="nucleotide sequence ID" value="NZ_CP010427.1"/>
</dbReference>
<evidence type="ECO:0000256" key="5">
    <source>
        <dbReference type="ARBA" id="ARBA00022679"/>
    </source>
</evidence>
<comment type="catalytic activity">
    <reaction evidence="15 18">
        <text>alpha-D-glucosamine 1-phosphate + acetyl-CoA = N-acetyl-alpha-D-glucosamine 1-phosphate + CoA + H(+)</text>
        <dbReference type="Rhea" id="RHEA:13725"/>
        <dbReference type="ChEBI" id="CHEBI:15378"/>
        <dbReference type="ChEBI" id="CHEBI:57287"/>
        <dbReference type="ChEBI" id="CHEBI:57288"/>
        <dbReference type="ChEBI" id="CHEBI:57776"/>
        <dbReference type="ChEBI" id="CHEBI:58516"/>
        <dbReference type="EC" id="2.3.1.157"/>
    </reaction>
</comment>
<dbReference type="InterPro" id="IPR011004">
    <property type="entry name" value="Trimer_LpxA-like_sf"/>
</dbReference>
<comment type="function">
    <text evidence="17 18">Catalyzes the last two sequential reactions in the de novo biosynthetic pathway for UDP-N-acetylglucosamine (UDP-GlcNAc). The C-terminal domain catalyzes the transfer of acetyl group from acetyl coenzyme A to glucosamine-1-phosphate (GlcN-1-P) to produce N-acetylglucosamine-1-phosphate (GlcNAc-1-P), which is converted into UDP-GlcNAc by the transfer of uridine 5-monophosphate (from uridine 5-triphosphate), a reaction catalyzed by the N-terminal domain.</text>
</comment>
<dbReference type="PANTHER" id="PTHR43584">
    <property type="entry name" value="NUCLEOTIDYL TRANSFERASE"/>
    <property type="match status" value="1"/>
</dbReference>
<evidence type="ECO:0000256" key="2">
    <source>
        <dbReference type="ARBA" id="ARBA00007707"/>
    </source>
</evidence>
<proteinExistence type="inferred from homology"/>
<comment type="subcellular location">
    <subcellularLocation>
        <location evidence="1 18">Cytoplasm</location>
    </subcellularLocation>
</comment>
<feature type="binding site" evidence="18">
    <location>
        <position position="402"/>
    </location>
    <ligand>
        <name>acetyl-CoA</name>
        <dbReference type="ChEBI" id="CHEBI:57288"/>
    </ligand>
</feature>
<evidence type="ECO:0000256" key="13">
    <source>
        <dbReference type="ARBA" id="ARBA00023315"/>
    </source>
</evidence>
<dbReference type="Pfam" id="PF25087">
    <property type="entry name" value="GMPPB_C"/>
    <property type="match status" value="1"/>
</dbReference>
<comment type="pathway">
    <text evidence="18">Nucleotide-sugar biosynthesis; UDP-N-acetyl-alpha-D-glucosamine biosynthesis; N-acetyl-alpha-D-glucosamine 1-phosphate from alpha-D-glucosamine 6-phosphate (route II): step 2/2.</text>
</comment>
<feature type="binding site" evidence="18">
    <location>
        <position position="136"/>
    </location>
    <ligand>
        <name>UDP-N-acetyl-alpha-D-glucosamine</name>
        <dbReference type="ChEBI" id="CHEBI:57705"/>
    </ligand>
</feature>
<evidence type="ECO:0000256" key="14">
    <source>
        <dbReference type="ARBA" id="ARBA00023316"/>
    </source>
</evidence>
<dbReference type="GO" id="GO:0000287">
    <property type="term" value="F:magnesium ion binding"/>
    <property type="evidence" value="ECO:0007669"/>
    <property type="project" value="UniProtKB-UniRule"/>
</dbReference>
<dbReference type="Proteomes" id="UP000031104">
    <property type="component" value="Chromosome"/>
</dbReference>
<feature type="binding site" evidence="18">
    <location>
        <position position="224"/>
    </location>
    <ligand>
        <name>UDP-N-acetyl-alpha-D-glucosamine</name>
        <dbReference type="ChEBI" id="CHEBI:57705"/>
    </ligand>
</feature>
<evidence type="ECO:0000313" key="21">
    <source>
        <dbReference type="EMBL" id="AJC49437.1"/>
    </source>
</evidence>
<evidence type="ECO:0000259" key="19">
    <source>
        <dbReference type="Pfam" id="PF12804"/>
    </source>
</evidence>
<feature type="binding site" evidence="18">
    <location>
        <position position="363"/>
    </location>
    <ligand>
        <name>UDP-N-acetyl-alpha-D-glucosamine</name>
        <dbReference type="ChEBI" id="CHEBI:57705"/>
    </ligand>
</feature>
<evidence type="ECO:0000256" key="9">
    <source>
        <dbReference type="ARBA" id="ARBA00022842"/>
    </source>
</evidence>
<dbReference type="STRING" id="594679.SD28_07305"/>
<evidence type="ECO:0000256" key="8">
    <source>
        <dbReference type="ARBA" id="ARBA00022737"/>
    </source>
</evidence>
<dbReference type="UniPathway" id="UPA00973"/>
<dbReference type="EC" id="2.3.1.157" evidence="18"/>
<keyword evidence="5 18" id="KW-0808">Transferase</keyword>
<dbReference type="GO" id="GO:0009245">
    <property type="term" value="P:lipid A biosynthetic process"/>
    <property type="evidence" value="ECO:0007669"/>
    <property type="project" value="UniProtKB-UniRule"/>
</dbReference>
<dbReference type="GO" id="GO:0016020">
    <property type="term" value="C:membrane"/>
    <property type="evidence" value="ECO:0007669"/>
    <property type="project" value="GOC"/>
</dbReference>
<dbReference type="AlphaFoldDB" id="A0A0A8E758"/>
<feature type="binding site" evidence="18">
    <location>
        <position position="330"/>
    </location>
    <ligand>
        <name>UDP-N-acetyl-alpha-D-glucosamine</name>
        <dbReference type="ChEBI" id="CHEBI:57705"/>
    </ligand>
</feature>
<dbReference type="InterPro" id="IPR018357">
    <property type="entry name" value="Hexapep_transf_CS"/>
</dbReference>
<comment type="catalytic activity">
    <reaction evidence="16 18">
        <text>N-acetyl-alpha-D-glucosamine 1-phosphate + UTP + H(+) = UDP-N-acetyl-alpha-D-glucosamine + diphosphate</text>
        <dbReference type="Rhea" id="RHEA:13509"/>
        <dbReference type="ChEBI" id="CHEBI:15378"/>
        <dbReference type="ChEBI" id="CHEBI:33019"/>
        <dbReference type="ChEBI" id="CHEBI:46398"/>
        <dbReference type="ChEBI" id="CHEBI:57705"/>
        <dbReference type="ChEBI" id="CHEBI:57776"/>
        <dbReference type="EC" id="2.7.7.23"/>
    </reaction>
</comment>
<evidence type="ECO:0000256" key="16">
    <source>
        <dbReference type="ARBA" id="ARBA00048493"/>
    </source>
</evidence>
<dbReference type="InterPro" id="IPR001451">
    <property type="entry name" value="Hexapep"/>
</dbReference>
<dbReference type="Pfam" id="PF12804">
    <property type="entry name" value="NTP_transf_3"/>
    <property type="match status" value="1"/>
</dbReference>
<feature type="binding site" evidence="18">
    <location>
        <position position="22"/>
    </location>
    <ligand>
        <name>UDP-N-acetyl-alpha-D-glucosamine</name>
        <dbReference type="ChEBI" id="CHEBI:57705"/>
    </ligand>
</feature>
<dbReference type="GO" id="GO:0003977">
    <property type="term" value="F:UDP-N-acetylglucosamine diphosphorylase activity"/>
    <property type="evidence" value="ECO:0007669"/>
    <property type="project" value="UniProtKB-UniRule"/>
</dbReference>
<feature type="region of interest" description="N-acetyltransferase" evidence="18">
    <location>
        <begin position="248"/>
        <end position="455"/>
    </location>
</feature>
<keyword evidence="14 18" id="KW-0961">Cell wall biogenesis/degradation</keyword>
<keyword evidence="22" id="KW-1185">Reference proteome</keyword>
<feature type="domain" description="MobA-like NTP transferase" evidence="19">
    <location>
        <begin position="5"/>
        <end position="125"/>
    </location>
</feature>
<dbReference type="GO" id="GO:0008360">
    <property type="term" value="P:regulation of cell shape"/>
    <property type="evidence" value="ECO:0007669"/>
    <property type="project" value="UniProtKB-KW"/>
</dbReference>
<dbReference type="PANTHER" id="PTHR43584:SF3">
    <property type="entry name" value="BIFUNCTIONAL PROTEIN GLMU"/>
    <property type="match status" value="1"/>
</dbReference>
<evidence type="ECO:0000256" key="11">
    <source>
        <dbReference type="ARBA" id="ARBA00022984"/>
    </source>
</evidence>
<reference evidence="21 22" key="1">
    <citation type="submission" date="2014-12" db="EMBL/GenBank/DDBJ databases">
        <title>Complete genome sequence of Francisella guanzhouensis strain 08HL01032 isolated from air-conditioning system in China.</title>
        <authorList>
            <person name="Svensson D."/>
            <person name="Ohrman C."/>
            <person name="Backman S."/>
            <person name="Karlsson E."/>
            <person name="Nilsson E."/>
            <person name="Bystrom M."/>
            <person name="Larkeryd A."/>
            <person name="Stenberg P."/>
            <person name="Scholtz H.C."/>
            <person name="Forsman M."/>
            <person name="Sjodin A."/>
        </authorList>
    </citation>
    <scope>NUCLEOTIDE SEQUENCE [LARGE SCALE GENOMIC DNA]</scope>
    <source>
        <strain evidence="21 22">08HL01032</strain>
    </source>
</reference>
<feature type="binding site" evidence="18">
    <location>
        <position position="437"/>
    </location>
    <ligand>
        <name>acetyl-CoA</name>
        <dbReference type="ChEBI" id="CHEBI:57288"/>
    </ligand>
</feature>
<dbReference type="GO" id="GO:0005737">
    <property type="term" value="C:cytoplasm"/>
    <property type="evidence" value="ECO:0007669"/>
    <property type="project" value="UniProtKB-SubCell"/>
</dbReference>
<dbReference type="InterPro" id="IPR056729">
    <property type="entry name" value="GMPPB_C"/>
</dbReference>
<keyword evidence="8 18" id="KW-0677">Repeat</keyword>
<evidence type="ECO:0000256" key="18">
    <source>
        <dbReference type="HAMAP-Rule" id="MF_01631"/>
    </source>
</evidence>
<dbReference type="SUPFAM" id="SSF53448">
    <property type="entry name" value="Nucleotide-diphospho-sugar transferases"/>
    <property type="match status" value="1"/>
</dbReference>
<dbReference type="HOGENOM" id="CLU_029499_15_2_6"/>
<dbReference type="Gene3D" id="3.90.550.10">
    <property type="entry name" value="Spore Coat Polysaccharide Biosynthesis Protein SpsA, Chain A"/>
    <property type="match status" value="1"/>
</dbReference>
<dbReference type="HAMAP" id="MF_01631">
    <property type="entry name" value="GlmU"/>
    <property type="match status" value="1"/>
</dbReference>
<evidence type="ECO:0000256" key="17">
    <source>
        <dbReference type="ARBA" id="ARBA00049628"/>
    </source>
</evidence>
<comment type="similarity">
    <text evidence="3 18">In the N-terminal section; belongs to the N-acetylglucosamine-1-phosphate uridyltransferase family.</text>
</comment>
<feature type="region of interest" description="Pyrophosphorylase" evidence="18">
    <location>
        <begin position="1"/>
        <end position="226"/>
    </location>
</feature>
<dbReference type="PROSITE" id="PS00101">
    <property type="entry name" value="HEXAPEP_TRANSFERASES"/>
    <property type="match status" value="1"/>
</dbReference>
<feature type="binding site" evidence="18">
    <location>
        <position position="224"/>
    </location>
    <ligand>
        <name>Mg(2+)</name>
        <dbReference type="ChEBI" id="CHEBI:18420"/>
    </ligand>
</feature>
<dbReference type="GO" id="GO:0071555">
    <property type="term" value="P:cell wall organization"/>
    <property type="evidence" value="ECO:0007669"/>
    <property type="project" value="UniProtKB-KW"/>
</dbReference>
<keyword evidence="13 18" id="KW-0012">Acyltransferase</keyword>
<dbReference type="Pfam" id="PF00132">
    <property type="entry name" value="Hexapep"/>
    <property type="match status" value="1"/>
</dbReference>
<dbReference type="SUPFAM" id="SSF51161">
    <property type="entry name" value="Trimeric LpxA-like enzymes"/>
    <property type="match status" value="1"/>
</dbReference>
<keyword evidence="10 18" id="KW-0133">Cell shape</keyword>
<evidence type="ECO:0000313" key="22">
    <source>
        <dbReference type="Proteomes" id="UP000031104"/>
    </source>
</evidence>
<evidence type="ECO:0000256" key="1">
    <source>
        <dbReference type="ARBA" id="ARBA00004496"/>
    </source>
</evidence>
<comment type="pathway">
    <text evidence="18">Bacterial outer membrane biogenesis; LPS lipid A biosynthesis.</text>
</comment>
<feature type="binding site" evidence="18">
    <location>
        <position position="101"/>
    </location>
    <ligand>
        <name>Mg(2+)</name>
        <dbReference type="ChEBI" id="CHEBI:18420"/>
    </ligand>
</feature>
<dbReference type="GO" id="GO:0019134">
    <property type="term" value="F:glucosamine-1-phosphate N-acetyltransferase activity"/>
    <property type="evidence" value="ECO:0007669"/>
    <property type="project" value="UniProtKB-UniRule"/>
</dbReference>
<feature type="binding site" evidence="18">
    <location>
        <position position="374"/>
    </location>
    <ligand>
        <name>UDP-N-acetyl-alpha-D-glucosamine</name>
        <dbReference type="ChEBI" id="CHEBI:57705"/>
    </ligand>
</feature>
<dbReference type="NCBIfam" id="TIGR01173">
    <property type="entry name" value="glmU"/>
    <property type="match status" value="1"/>
</dbReference>
<feature type="active site" description="Proton acceptor" evidence="18">
    <location>
        <position position="360"/>
    </location>
</feature>
<keyword evidence="12 18" id="KW-0511">Multifunctional enzyme</keyword>
<dbReference type="InterPro" id="IPR038009">
    <property type="entry name" value="GlmU_C_LbH"/>
</dbReference>
<evidence type="ECO:0000259" key="20">
    <source>
        <dbReference type="Pfam" id="PF25087"/>
    </source>
</evidence>
<comment type="similarity">
    <text evidence="2 18">In the C-terminal section; belongs to the transferase hexapeptide repeat family.</text>
</comment>
<keyword evidence="11 18" id="KW-0573">Peptidoglycan synthesis</keyword>
<sequence length="455" mass="49617">MSLSVVILAAGKGSRMNSNKPKVLQTLASKPLIQHVVESVEKLNPTNIVIVNGHLKEQIEQTLTNKNITFVHQAEQLGTGHAVLQALPYLQDEKVLILYGDVPLISTEVLDNLVSTTHKHDLGVLTAFVENPSGLGRIIRDKFGAVTGIVEEKDANDVQRQIKEINTGIYCVHKSLLQKWLPKLQSNNAQGEYYLTDIVTFAKNDSVSINVTHPIEEFEILGVNDRAQLANLERVWQRNVAEKIMAQGVSIADPNRFDVRGNLEVGKDCWLDINVIIKGNVKLGNNVVIGANCILKNCTIEDNVKIKANSMIDGSIVRNGAIIGPFARVRPECDIKEEAVIGNFVEIKKVTLGKGSKASHLTYLGDSEIGQNCNIGAGVITCNYDGANKHKTTIGDYVFVGSDSQLIAPVNIGHGATIGAGSTIAKDVPADNLAISRARQRHIDTWERPVKKVIK</sequence>
<keyword evidence="6 18" id="KW-0548">Nucleotidyltransferase</keyword>
<organism evidence="21 22">
    <name type="scientific">Allofrancisella guangzhouensis</name>
    <dbReference type="NCBI Taxonomy" id="594679"/>
    <lineage>
        <taxon>Bacteria</taxon>
        <taxon>Pseudomonadati</taxon>
        <taxon>Pseudomonadota</taxon>
        <taxon>Gammaproteobacteria</taxon>
        <taxon>Thiotrichales</taxon>
        <taxon>Francisellaceae</taxon>
        <taxon>Allofrancisella</taxon>
    </lineage>
</organism>
<feature type="binding site" evidence="18">
    <location>
        <begin position="78"/>
        <end position="79"/>
    </location>
    <ligand>
        <name>UDP-N-acetyl-alpha-D-glucosamine</name>
        <dbReference type="ChEBI" id="CHEBI:57705"/>
    </ligand>
</feature>
<feature type="binding site" evidence="18">
    <location>
        <position position="348"/>
    </location>
    <ligand>
        <name>UDP-N-acetyl-alpha-D-glucosamine</name>
        <dbReference type="ChEBI" id="CHEBI:57705"/>
    </ligand>
</feature>
<accession>A0A0A8E758</accession>
<feature type="region of interest" description="Linker" evidence="18">
    <location>
        <begin position="227"/>
        <end position="247"/>
    </location>
</feature>
<dbReference type="UniPathway" id="UPA00113">
    <property type="reaction ID" value="UER00532"/>
</dbReference>
<feature type="domain" description="Mannose-1-phosphate guanyltransferase C-terminal" evidence="20">
    <location>
        <begin position="261"/>
        <end position="330"/>
    </location>
</feature>
<name>A0A0A8E758_9GAMM</name>
<feature type="binding site" evidence="18">
    <location>
        <begin position="8"/>
        <end position="11"/>
    </location>
    <ligand>
        <name>UDP-N-acetyl-alpha-D-glucosamine</name>
        <dbReference type="ChEBI" id="CHEBI:57705"/>
    </ligand>
</feature>
<dbReference type="CDD" id="cd02540">
    <property type="entry name" value="GT2_GlmU_N_bac"/>
    <property type="match status" value="1"/>
</dbReference>
<feature type="binding site" evidence="18">
    <location>
        <position position="166"/>
    </location>
    <ligand>
        <name>UDP-N-acetyl-alpha-D-glucosamine</name>
        <dbReference type="ChEBI" id="CHEBI:57705"/>
    </ligand>
</feature>
<evidence type="ECO:0000256" key="6">
    <source>
        <dbReference type="ARBA" id="ARBA00022695"/>
    </source>
</evidence>
<dbReference type="InterPro" id="IPR029044">
    <property type="entry name" value="Nucleotide-diphossugar_trans"/>
</dbReference>
<feature type="binding site" evidence="18">
    <location>
        <begin position="99"/>
        <end position="101"/>
    </location>
    <ligand>
        <name>UDP-N-acetyl-alpha-D-glucosamine</name>
        <dbReference type="ChEBI" id="CHEBI:57705"/>
    </ligand>
</feature>
<evidence type="ECO:0000256" key="12">
    <source>
        <dbReference type="ARBA" id="ARBA00023268"/>
    </source>
</evidence>
<keyword evidence="9 18" id="KW-0460">Magnesium</keyword>
<evidence type="ECO:0000256" key="4">
    <source>
        <dbReference type="ARBA" id="ARBA00022490"/>
    </source>
</evidence>
<dbReference type="EC" id="2.7.7.23" evidence="18"/>
<dbReference type="GO" id="GO:0000902">
    <property type="term" value="P:cell morphogenesis"/>
    <property type="evidence" value="ECO:0007669"/>
    <property type="project" value="UniProtKB-UniRule"/>
</dbReference>
<evidence type="ECO:0000256" key="7">
    <source>
        <dbReference type="ARBA" id="ARBA00022723"/>
    </source>
</evidence>